<evidence type="ECO:0000256" key="2">
    <source>
        <dbReference type="SAM" id="SignalP"/>
    </source>
</evidence>
<reference evidence="3 4" key="1">
    <citation type="journal article" date="2018" name="Nat. Ecol. Evol.">
        <title>Shark genomes provide insights into elasmobranch evolution and the origin of vertebrates.</title>
        <authorList>
            <person name="Hara Y"/>
            <person name="Yamaguchi K"/>
            <person name="Onimaru K"/>
            <person name="Kadota M"/>
            <person name="Koyanagi M"/>
            <person name="Keeley SD"/>
            <person name="Tatsumi K"/>
            <person name="Tanaka K"/>
            <person name="Motone F"/>
            <person name="Kageyama Y"/>
            <person name="Nozu R"/>
            <person name="Adachi N"/>
            <person name="Nishimura O"/>
            <person name="Nakagawa R"/>
            <person name="Tanegashima C"/>
            <person name="Kiyatake I"/>
            <person name="Matsumoto R"/>
            <person name="Murakumo K"/>
            <person name="Nishida K"/>
            <person name="Terakita A"/>
            <person name="Kuratani S"/>
            <person name="Sato K"/>
            <person name="Hyodo S Kuraku.S."/>
        </authorList>
    </citation>
    <scope>NUCLEOTIDE SEQUENCE [LARGE SCALE GENOMIC DNA]</scope>
</reference>
<dbReference type="EMBL" id="BFAA01219524">
    <property type="protein sequence ID" value="GCB85991.1"/>
    <property type="molecule type" value="Genomic_DNA"/>
</dbReference>
<dbReference type="AlphaFoldDB" id="A0A401QKP5"/>
<feature type="compositionally biased region" description="Low complexity" evidence="1">
    <location>
        <begin position="56"/>
        <end position="72"/>
    </location>
</feature>
<protein>
    <submittedName>
        <fullName evidence="3">Uncharacterized protein</fullName>
    </submittedName>
</protein>
<evidence type="ECO:0000313" key="4">
    <source>
        <dbReference type="Proteomes" id="UP000288216"/>
    </source>
</evidence>
<sequence length="134" mass="14606">MGSDLSWKPRLWRPLLLSIVLLQLGGSSEGKKSWRPGRQSSHYRRSQGLPARDRGQASGWSPQQQQPAAGAGDAEESFTLDFTAVEGNIDNFMAQIKSLAQSLYPCSAQKLNDDMRLHFLANSSVTCNDGTPAG</sequence>
<dbReference type="Proteomes" id="UP000288216">
    <property type="component" value="Unassembled WGS sequence"/>
</dbReference>
<evidence type="ECO:0000313" key="3">
    <source>
        <dbReference type="EMBL" id="GCB85991.1"/>
    </source>
</evidence>
<evidence type="ECO:0000256" key="1">
    <source>
        <dbReference type="SAM" id="MobiDB-lite"/>
    </source>
</evidence>
<dbReference type="STRING" id="75743.A0A401QKP5"/>
<accession>A0A401QKP5</accession>
<proteinExistence type="predicted"/>
<gene>
    <name evidence="3" type="ORF">scyTo_0026608</name>
</gene>
<feature type="chain" id="PRO_5019241792" evidence="2">
    <location>
        <begin position="31"/>
        <end position="134"/>
    </location>
</feature>
<name>A0A401QKP5_SCYTO</name>
<feature type="signal peptide" evidence="2">
    <location>
        <begin position="1"/>
        <end position="30"/>
    </location>
</feature>
<keyword evidence="4" id="KW-1185">Reference proteome</keyword>
<dbReference type="OrthoDB" id="8953318at2759"/>
<comment type="caution">
    <text evidence="3">The sequence shown here is derived from an EMBL/GenBank/DDBJ whole genome shotgun (WGS) entry which is preliminary data.</text>
</comment>
<organism evidence="3 4">
    <name type="scientific">Scyliorhinus torazame</name>
    <name type="common">Cloudy catshark</name>
    <name type="synonym">Catulus torazame</name>
    <dbReference type="NCBI Taxonomy" id="75743"/>
    <lineage>
        <taxon>Eukaryota</taxon>
        <taxon>Metazoa</taxon>
        <taxon>Chordata</taxon>
        <taxon>Craniata</taxon>
        <taxon>Vertebrata</taxon>
        <taxon>Chondrichthyes</taxon>
        <taxon>Elasmobranchii</taxon>
        <taxon>Galeomorphii</taxon>
        <taxon>Galeoidea</taxon>
        <taxon>Carcharhiniformes</taxon>
        <taxon>Scyliorhinidae</taxon>
        <taxon>Scyliorhinus</taxon>
    </lineage>
</organism>
<keyword evidence="2" id="KW-0732">Signal</keyword>
<feature type="region of interest" description="Disordered" evidence="1">
    <location>
        <begin position="27"/>
        <end position="75"/>
    </location>
</feature>